<dbReference type="InterPro" id="IPR006905">
    <property type="entry name" value="Flavin_halogenase"/>
</dbReference>
<dbReference type="Gene3D" id="3.50.50.60">
    <property type="entry name" value="FAD/NAD(P)-binding domain"/>
    <property type="match status" value="1"/>
</dbReference>
<accession>A0A6J7WEX4</accession>
<dbReference type="GO" id="GO:0004497">
    <property type="term" value="F:monooxygenase activity"/>
    <property type="evidence" value="ECO:0007669"/>
    <property type="project" value="InterPro"/>
</dbReference>
<reference evidence="2" key="1">
    <citation type="submission" date="2020-05" db="EMBL/GenBank/DDBJ databases">
        <authorList>
            <person name="Chiriac C."/>
            <person name="Salcher M."/>
            <person name="Ghai R."/>
            <person name="Kavagutti S V."/>
        </authorList>
    </citation>
    <scope>NUCLEOTIDE SEQUENCE</scope>
</reference>
<dbReference type="EMBL" id="LR798231">
    <property type="protein sequence ID" value="CAB5209249.1"/>
    <property type="molecule type" value="Genomic_DNA"/>
</dbReference>
<dbReference type="EMBL" id="LR796187">
    <property type="protein sequence ID" value="CAB4125854.1"/>
    <property type="molecule type" value="Genomic_DNA"/>
</dbReference>
<sequence length="501" mass="58080">MINSICILGGGTSGLVAALMTRKAWPNVKITMIESSKFGIIGVGEGSTEHWRKFMQHVNIDIFSLIRETGATFKIGIKFTNWNGDGKHYFHSLSEQYGAISQNHGLPYTWIKMIGENWDPLDTSWRKSQESMHIEPLDQILSQYHFDTHKLNDYLHRLCRERDINIVDTEVDDVILDEDGYVKELIDVQGRTHAYDFYIDCSGFRRVIASKLGAKWVDCTNQLPMNSAIAFPTGYTEDIPSYTESTALSSGWVWRIPTQERYGNGYVFCDKFIDETKAYDEVSQHYRDNLGIKEELQIGKKVKFGAGYVEEFWMKNCVSIGLSGIFVEPLEASSIGTTIQQCFILMPDLFFYEKGEPLTAQRYNKQMRSISENIVDFIQLHYFTKRDDTEFWRWCKNEIVPTDFNKNYLSYFKRHYPNINYFNQPMLLFSYLNYGQVMHGLGMFDNAYINEKYKTHMGEYSFAVNQLLSANDAEDAKATFFSHRQSINALKSRGELVEFKF</sequence>
<dbReference type="PANTHER" id="PTHR43747:SF4">
    <property type="entry name" value="FLAVIN-DEPENDENT TRYPTOPHAN HALOGENASE"/>
    <property type="match status" value="1"/>
</dbReference>
<dbReference type="InterPro" id="IPR033856">
    <property type="entry name" value="Trp_halogen"/>
</dbReference>
<name>A0A6J7WEX4_9CAUD</name>
<gene>
    <name evidence="2" type="ORF">UFOVP181_384</name>
    <name evidence="1" type="ORF">UFOVP57_255</name>
</gene>
<dbReference type="PIRSF" id="PIRSF011396">
    <property type="entry name" value="Trp_halogenase"/>
    <property type="match status" value="1"/>
</dbReference>
<dbReference type="PANTHER" id="PTHR43747">
    <property type="entry name" value="FAD-BINDING PROTEIN"/>
    <property type="match status" value="1"/>
</dbReference>
<evidence type="ECO:0000313" key="1">
    <source>
        <dbReference type="EMBL" id="CAB4125854.1"/>
    </source>
</evidence>
<dbReference type="SUPFAM" id="SSF51905">
    <property type="entry name" value="FAD/NAD(P)-binding domain"/>
    <property type="match status" value="1"/>
</dbReference>
<proteinExistence type="predicted"/>
<protein>
    <submittedName>
        <fullName evidence="2">Flavin-dependent halogenase</fullName>
    </submittedName>
</protein>
<evidence type="ECO:0000313" key="2">
    <source>
        <dbReference type="EMBL" id="CAB5209249.1"/>
    </source>
</evidence>
<dbReference type="InterPro" id="IPR036188">
    <property type="entry name" value="FAD/NAD-bd_sf"/>
</dbReference>
<dbReference type="InterPro" id="IPR050816">
    <property type="entry name" value="Flavin-dep_Halogenase_NPB"/>
</dbReference>
<dbReference type="Pfam" id="PF04820">
    <property type="entry name" value="Trp_halogenase"/>
    <property type="match status" value="1"/>
</dbReference>
<organism evidence="2">
    <name type="scientific">uncultured Caudovirales phage</name>
    <dbReference type="NCBI Taxonomy" id="2100421"/>
    <lineage>
        <taxon>Viruses</taxon>
        <taxon>Duplodnaviria</taxon>
        <taxon>Heunggongvirae</taxon>
        <taxon>Uroviricota</taxon>
        <taxon>Caudoviricetes</taxon>
        <taxon>Peduoviridae</taxon>
        <taxon>Maltschvirus</taxon>
        <taxon>Maltschvirus maltsch</taxon>
    </lineage>
</organism>